<feature type="transmembrane region" description="Helical" evidence="7">
    <location>
        <begin position="474"/>
        <end position="495"/>
    </location>
</feature>
<dbReference type="GO" id="GO:0005886">
    <property type="term" value="C:plasma membrane"/>
    <property type="evidence" value="ECO:0007669"/>
    <property type="project" value="TreeGrafter"/>
</dbReference>
<evidence type="ECO:0000256" key="2">
    <source>
        <dbReference type="ARBA" id="ARBA00006670"/>
    </source>
</evidence>
<comment type="similarity">
    <text evidence="2">Belongs to the NRAMP family.</text>
</comment>
<proteinExistence type="inferred from homology"/>
<feature type="transmembrane region" description="Helical" evidence="7">
    <location>
        <begin position="440"/>
        <end position="462"/>
    </location>
</feature>
<dbReference type="OrthoDB" id="409173at2759"/>
<accession>A0A8S9XX60</accession>
<dbReference type="GO" id="GO:0005381">
    <property type="term" value="F:iron ion transmembrane transporter activity"/>
    <property type="evidence" value="ECO:0007669"/>
    <property type="project" value="TreeGrafter"/>
</dbReference>
<comment type="caution">
    <text evidence="8">The sequence shown here is derived from an EMBL/GenBank/DDBJ whole genome shotgun (WGS) entry which is preliminary data.</text>
</comment>
<keyword evidence="9" id="KW-1185">Reference proteome</keyword>
<evidence type="ECO:0000256" key="1">
    <source>
        <dbReference type="ARBA" id="ARBA00004141"/>
    </source>
</evidence>
<sequence length="604" mass="67346">MGPELAMSFTAVRQLVAPNMSINVPPDHRSKVSRLQATDSDNELLETKVIIPEDVTTGFSFKKLWAFSGPGFLMSIAFLDPGNVEADLQSGAYANYQLFWILFWSTVLGLLVQRLSARVGTVTGQHLAEVCYQEYRTVPRLFLWIMMEIAIIGSDMQEVIGTAISLYLLSNGKIPLWGGVVLTVIDTLTFVFLDKYGLRKLELFFAVLISVMAGTFGYEFFVAMPDIGQILEGIAVPRCTNCSTDIKKVMLAIGIIGSCIMPHNLYLHSGLVKTREIDRTNSGKISEANFYFFVESAMALAVSFVINLFVMSVFAEGLYSKTNEEVLDQCIAAGSQYAHEFSNDTDPVDVNLYKGGIYLGCQFGSVALYIWAVGLLAAGQSSTMTGCYAGQFTMEGFLKLTWVRWKRVFLTRSIAIIPSFFVALFASMDAFSHLNDLMNALMSIQLPFAVLPAIAFSSNPRIVGEFANGTCQKIISVLIFIIIFVGNTILVIQYIDGIESSYILAFLAIYFILYITMCIYLVLHCTAALFDPDCAINRNKFMRKYILGKSITDYHDQNEASTLFAESFQDPVLEDVSKVKKLSFQLVKQDCNLDKRRERSKTLY</sequence>
<feature type="transmembrane region" description="Helical" evidence="7">
    <location>
        <begin position="501"/>
        <end position="523"/>
    </location>
</feature>
<gene>
    <name evidence="8" type="ORF">GE061_011384</name>
</gene>
<feature type="transmembrane region" description="Helical" evidence="7">
    <location>
        <begin position="249"/>
        <end position="267"/>
    </location>
</feature>
<reference evidence="8" key="1">
    <citation type="journal article" date="2021" name="Mol. Ecol. Resour.">
        <title>Apolygus lucorum genome provides insights into omnivorousness and mesophyll feeding.</title>
        <authorList>
            <person name="Liu Y."/>
            <person name="Liu H."/>
            <person name="Wang H."/>
            <person name="Huang T."/>
            <person name="Liu B."/>
            <person name="Yang B."/>
            <person name="Yin L."/>
            <person name="Li B."/>
            <person name="Zhang Y."/>
            <person name="Zhang S."/>
            <person name="Jiang F."/>
            <person name="Zhang X."/>
            <person name="Ren Y."/>
            <person name="Wang B."/>
            <person name="Wang S."/>
            <person name="Lu Y."/>
            <person name="Wu K."/>
            <person name="Fan W."/>
            <person name="Wang G."/>
        </authorList>
    </citation>
    <scope>NUCLEOTIDE SEQUENCE</scope>
    <source>
        <strain evidence="8">12Hb</strain>
    </source>
</reference>
<dbReference type="GO" id="GO:0005384">
    <property type="term" value="F:manganese ion transmembrane transporter activity"/>
    <property type="evidence" value="ECO:0007669"/>
    <property type="project" value="TreeGrafter"/>
</dbReference>
<dbReference type="Proteomes" id="UP000466442">
    <property type="component" value="Unassembled WGS sequence"/>
</dbReference>
<feature type="transmembrane region" description="Helical" evidence="7">
    <location>
        <begin position="205"/>
        <end position="224"/>
    </location>
</feature>
<dbReference type="GO" id="GO:0010008">
    <property type="term" value="C:endosome membrane"/>
    <property type="evidence" value="ECO:0007669"/>
    <property type="project" value="TreeGrafter"/>
</dbReference>
<dbReference type="InterPro" id="IPR001046">
    <property type="entry name" value="NRAMP_fam"/>
</dbReference>
<name>A0A8S9XX60_APOLU</name>
<evidence type="ECO:0000256" key="3">
    <source>
        <dbReference type="ARBA" id="ARBA00022448"/>
    </source>
</evidence>
<dbReference type="GO" id="GO:0015086">
    <property type="term" value="F:cadmium ion transmembrane transporter activity"/>
    <property type="evidence" value="ECO:0007669"/>
    <property type="project" value="TreeGrafter"/>
</dbReference>
<keyword evidence="6 7" id="KW-0472">Membrane</keyword>
<comment type="subcellular location">
    <subcellularLocation>
        <location evidence="1">Membrane</location>
        <topology evidence="1">Multi-pass membrane protein</topology>
    </subcellularLocation>
</comment>
<dbReference type="EMBL" id="WIXP02000003">
    <property type="protein sequence ID" value="KAF6213662.1"/>
    <property type="molecule type" value="Genomic_DNA"/>
</dbReference>
<evidence type="ECO:0000256" key="6">
    <source>
        <dbReference type="ARBA" id="ARBA00023136"/>
    </source>
</evidence>
<evidence type="ECO:0000256" key="5">
    <source>
        <dbReference type="ARBA" id="ARBA00022989"/>
    </source>
</evidence>
<dbReference type="HAMAP" id="MF_00221">
    <property type="entry name" value="NRAMP"/>
    <property type="match status" value="1"/>
</dbReference>
<dbReference type="Pfam" id="PF01566">
    <property type="entry name" value="Nramp"/>
    <property type="match status" value="1"/>
</dbReference>
<protein>
    <recommendedName>
        <fullName evidence="10">Protein Malvolio</fullName>
    </recommendedName>
</protein>
<feature type="transmembrane region" description="Helical" evidence="7">
    <location>
        <begin position="174"/>
        <end position="193"/>
    </location>
</feature>
<dbReference type="AlphaFoldDB" id="A0A8S9XX60"/>
<feature type="transmembrane region" description="Helical" evidence="7">
    <location>
        <begin position="93"/>
        <end position="112"/>
    </location>
</feature>
<evidence type="ECO:0008006" key="10">
    <source>
        <dbReference type="Google" id="ProtNLM"/>
    </source>
</evidence>
<evidence type="ECO:0000256" key="4">
    <source>
        <dbReference type="ARBA" id="ARBA00022692"/>
    </source>
</evidence>
<dbReference type="PANTHER" id="PTHR11706">
    <property type="entry name" value="SOLUTE CARRIER PROTEIN FAMILY 11 MEMBER"/>
    <property type="match status" value="1"/>
</dbReference>
<evidence type="ECO:0000313" key="8">
    <source>
        <dbReference type="EMBL" id="KAF6213662.1"/>
    </source>
</evidence>
<dbReference type="NCBIfam" id="NF037982">
    <property type="entry name" value="Nramp_1"/>
    <property type="match status" value="1"/>
</dbReference>
<dbReference type="NCBIfam" id="TIGR01197">
    <property type="entry name" value="nramp"/>
    <property type="match status" value="1"/>
</dbReference>
<feature type="transmembrane region" description="Helical" evidence="7">
    <location>
        <begin position="288"/>
        <end position="315"/>
    </location>
</feature>
<keyword evidence="3" id="KW-0813">Transport</keyword>
<feature type="transmembrane region" description="Helical" evidence="7">
    <location>
        <begin position="357"/>
        <end position="378"/>
    </location>
</feature>
<feature type="transmembrane region" description="Helical" evidence="7">
    <location>
        <begin position="141"/>
        <end position="168"/>
    </location>
</feature>
<evidence type="ECO:0000256" key="7">
    <source>
        <dbReference type="SAM" id="Phobius"/>
    </source>
</evidence>
<keyword evidence="5 7" id="KW-1133">Transmembrane helix</keyword>
<organism evidence="8 9">
    <name type="scientific">Apolygus lucorum</name>
    <name type="common">Small green plant bug</name>
    <name type="synonym">Lygocoris lucorum</name>
    <dbReference type="NCBI Taxonomy" id="248454"/>
    <lineage>
        <taxon>Eukaryota</taxon>
        <taxon>Metazoa</taxon>
        <taxon>Ecdysozoa</taxon>
        <taxon>Arthropoda</taxon>
        <taxon>Hexapoda</taxon>
        <taxon>Insecta</taxon>
        <taxon>Pterygota</taxon>
        <taxon>Neoptera</taxon>
        <taxon>Paraneoptera</taxon>
        <taxon>Hemiptera</taxon>
        <taxon>Heteroptera</taxon>
        <taxon>Panheteroptera</taxon>
        <taxon>Cimicomorpha</taxon>
        <taxon>Miridae</taxon>
        <taxon>Mirini</taxon>
        <taxon>Apolygus</taxon>
    </lineage>
</organism>
<dbReference type="PRINTS" id="PR00447">
    <property type="entry name" value="NATRESASSCMP"/>
</dbReference>
<evidence type="ECO:0000313" key="9">
    <source>
        <dbReference type="Proteomes" id="UP000466442"/>
    </source>
</evidence>
<feature type="transmembrane region" description="Helical" evidence="7">
    <location>
        <begin position="409"/>
        <end position="428"/>
    </location>
</feature>
<keyword evidence="4 7" id="KW-0812">Transmembrane</keyword>
<dbReference type="PANTHER" id="PTHR11706:SF33">
    <property type="entry name" value="NATURAL RESISTANCE-ASSOCIATED MACROPHAGE PROTEIN 2"/>
    <property type="match status" value="1"/>
</dbReference>